<reference evidence="1" key="1">
    <citation type="journal article" date="1985" name="Agric. Biol. Chem.">
        <title>Molecular cloning of promoters functional in Escherichia coli from chloroplast DNA of a liverwort, Marchantia polymorpha.</title>
        <authorList>
            <person name="Fukuzawa H."/>
            <person name="Uchida Y."/>
            <person name="Yamano Y."/>
            <person name="Ohyama K."/>
            <person name="Komano T."/>
        </authorList>
    </citation>
    <scope>NUCLEOTIDE SEQUENCE</scope>
</reference>
<geneLocation type="chloroplast" evidence="1"/>
<dbReference type="AlphaFoldDB" id="Q32615"/>
<keyword evidence="1" id="KW-0150">Chloroplast</keyword>
<keyword evidence="1" id="KW-0934">Plastid</keyword>
<dbReference type="PIR" id="JS0244">
    <property type="entry name" value="JS0244"/>
</dbReference>
<accession>Q32615</accession>
<organism evidence="1">
    <name type="scientific">Marchantia polymorpha</name>
    <name type="common">Common liverwort</name>
    <name type="synonym">Marchantia aquatica</name>
    <dbReference type="NCBI Taxonomy" id="3197"/>
    <lineage>
        <taxon>Eukaryota</taxon>
        <taxon>Viridiplantae</taxon>
        <taxon>Streptophyta</taxon>
        <taxon>Embryophyta</taxon>
        <taxon>Marchantiophyta</taxon>
        <taxon>Marchantiopsida</taxon>
        <taxon>Marchantiidae</taxon>
        <taxon>Marchantiales</taxon>
        <taxon>Marchantiaceae</taxon>
        <taxon>Marchantia</taxon>
    </lineage>
</organism>
<proteinExistence type="predicted"/>
<evidence type="ECO:0000313" key="1">
    <source>
        <dbReference type="EMBL" id="BAA00284.1"/>
    </source>
</evidence>
<dbReference type="EMBL" id="D00379">
    <property type="protein sequence ID" value="BAA00284.1"/>
    <property type="molecule type" value="Genomic_DNA"/>
</dbReference>
<sequence>MAIRLYRLIRQARVTDLYLNLMK</sequence>
<protein>
    <submittedName>
        <fullName evidence="1">URF603</fullName>
    </submittedName>
</protein>
<name>Q32615_MARPO</name>